<proteinExistence type="predicted"/>
<keyword evidence="3" id="KW-1185">Reference proteome</keyword>
<feature type="signal peptide" evidence="1">
    <location>
        <begin position="1"/>
        <end position="26"/>
    </location>
</feature>
<accession>A0A411HP22</accession>
<evidence type="ECO:0008006" key="4">
    <source>
        <dbReference type="Google" id="ProtNLM"/>
    </source>
</evidence>
<evidence type="ECO:0000256" key="1">
    <source>
        <dbReference type="SAM" id="SignalP"/>
    </source>
</evidence>
<dbReference type="OrthoDB" id="5959358at2"/>
<evidence type="ECO:0000313" key="3">
    <source>
        <dbReference type="Proteomes" id="UP000291562"/>
    </source>
</evidence>
<sequence length="229" mass="23227">MYNTPSQNALRLILGLALSLPLLATASSHDNGDIDKVNGSIHVDAGQTAGKLSTVNGSIHVADGAHVSSAETVNGAVDIGAQTDLDTVETVNGGIVIGEQTKVRKTVEAVNGSISLGQGSDVAGRVSNVNGGIKLRAAHVGGGIETVSGGVTIGADSRLEGGLLVKKPSSGWFNFGIEKKPRIVIGPHATVQGGLTFHREVELYVSSSANVDKIEGATPVSFTGDSPAD</sequence>
<evidence type="ECO:0000313" key="2">
    <source>
        <dbReference type="EMBL" id="QBB72212.1"/>
    </source>
</evidence>
<keyword evidence="1" id="KW-0732">Signal</keyword>
<protein>
    <recommendedName>
        <fullName evidence="4">Polymer-forming cytoskeletal protein</fullName>
    </recommendedName>
</protein>
<name>A0A411HP22_9GAMM</name>
<dbReference type="EMBL" id="CP035704">
    <property type="protein sequence ID" value="QBB72212.1"/>
    <property type="molecule type" value="Genomic_DNA"/>
</dbReference>
<gene>
    <name evidence="2" type="ORF">ELE36_18590</name>
</gene>
<dbReference type="AlphaFoldDB" id="A0A411HP22"/>
<feature type="chain" id="PRO_5018984478" description="Polymer-forming cytoskeletal protein" evidence="1">
    <location>
        <begin position="27"/>
        <end position="229"/>
    </location>
</feature>
<reference evidence="2 3" key="1">
    <citation type="submission" date="2019-01" db="EMBL/GenBank/DDBJ databases">
        <title>Pseudolysobacter antarctica gen. nov., sp. nov., isolated from Fildes Peninsula, Antarctica.</title>
        <authorList>
            <person name="Wei Z."/>
            <person name="Peng F."/>
        </authorList>
    </citation>
    <scope>NUCLEOTIDE SEQUENCE [LARGE SCALE GENOMIC DNA]</scope>
    <source>
        <strain evidence="2 3">AQ6-296</strain>
    </source>
</reference>
<dbReference type="Proteomes" id="UP000291562">
    <property type="component" value="Chromosome"/>
</dbReference>
<dbReference type="RefSeq" id="WP_129835963.1">
    <property type="nucleotide sequence ID" value="NZ_CP035704.1"/>
</dbReference>
<dbReference type="KEGG" id="xbc:ELE36_18590"/>
<organism evidence="2 3">
    <name type="scientific">Pseudolysobacter antarcticus</name>
    <dbReference type="NCBI Taxonomy" id="2511995"/>
    <lineage>
        <taxon>Bacteria</taxon>
        <taxon>Pseudomonadati</taxon>
        <taxon>Pseudomonadota</taxon>
        <taxon>Gammaproteobacteria</taxon>
        <taxon>Lysobacterales</taxon>
        <taxon>Rhodanobacteraceae</taxon>
        <taxon>Pseudolysobacter</taxon>
    </lineage>
</organism>